<protein>
    <submittedName>
        <fullName evidence="1">Uncharacterized protein</fullName>
    </submittedName>
</protein>
<organism evidence="1 2">
    <name type="scientific">Caenorhabditis bovis</name>
    <dbReference type="NCBI Taxonomy" id="2654633"/>
    <lineage>
        <taxon>Eukaryota</taxon>
        <taxon>Metazoa</taxon>
        <taxon>Ecdysozoa</taxon>
        <taxon>Nematoda</taxon>
        <taxon>Chromadorea</taxon>
        <taxon>Rhabditida</taxon>
        <taxon>Rhabditina</taxon>
        <taxon>Rhabditomorpha</taxon>
        <taxon>Rhabditoidea</taxon>
        <taxon>Rhabditidae</taxon>
        <taxon>Peloderinae</taxon>
        <taxon>Caenorhabditis</taxon>
    </lineage>
</organism>
<dbReference type="OrthoDB" id="5816269at2759"/>
<reference evidence="1 2" key="1">
    <citation type="submission" date="2020-04" db="EMBL/GenBank/DDBJ databases">
        <authorList>
            <person name="Laetsch R D."/>
            <person name="Stevens L."/>
            <person name="Kumar S."/>
            <person name="Blaxter L. M."/>
        </authorList>
    </citation>
    <scope>NUCLEOTIDE SEQUENCE [LARGE SCALE GENOMIC DNA]</scope>
</reference>
<proteinExistence type="predicted"/>
<dbReference type="EMBL" id="CADEPM010000001">
    <property type="protein sequence ID" value="CAB3398815.1"/>
    <property type="molecule type" value="Genomic_DNA"/>
</dbReference>
<dbReference type="AlphaFoldDB" id="A0A8S1EFL6"/>
<evidence type="ECO:0000313" key="1">
    <source>
        <dbReference type="EMBL" id="CAB3398815.1"/>
    </source>
</evidence>
<dbReference type="Proteomes" id="UP000494206">
    <property type="component" value="Unassembled WGS sequence"/>
</dbReference>
<name>A0A8S1EFL6_9PELO</name>
<gene>
    <name evidence="1" type="ORF">CBOVIS_LOCUS2051</name>
</gene>
<sequence>MNGYSNPDTRLETAIAECDFMRKWPGYSTKAMRNDIDAIFELASNPDAIDFRDDHRRGLELLLVLEAKRAYDERLAGLFCDDWFDLDSPADLVKMLTAPNQPIPQTLLWNLMSRVCGNEIELIDARQMSEEIAIRRFATCSPSSSPSAGLVWILLGRQPTPLFYIPDDD</sequence>
<accession>A0A8S1EFL6</accession>
<comment type="caution">
    <text evidence="1">The sequence shown here is derived from an EMBL/GenBank/DDBJ whole genome shotgun (WGS) entry which is preliminary data.</text>
</comment>
<keyword evidence="2" id="KW-1185">Reference proteome</keyword>
<evidence type="ECO:0000313" key="2">
    <source>
        <dbReference type="Proteomes" id="UP000494206"/>
    </source>
</evidence>